<dbReference type="Pfam" id="PF00646">
    <property type="entry name" value="F-box"/>
    <property type="match status" value="1"/>
</dbReference>
<proteinExistence type="predicted"/>
<keyword evidence="3" id="KW-1185">Reference proteome</keyword>
<dbReference type="EMBL" id="KI517441">
    <property type="protein sequence ID" value="ESQ44631.1"/>
    <property type="molecule type" value="Genomic_DNA"/>
</dbReference>
<dbReference type="InterPro" id="IPR036047">
    <property type="entry name" value="F-box-like_dom_sf"/>
</dbReference>
<dbReference type="Gramene" id="ESQ44631">
    <property type="protein sequence ID" value="ESQ44631"/>
    <property type="gene ID" value="EUTSA_v10003202mg"/>
</dbReference>
<dbReference type="InterPro" id="IPR050232">
    <property type="entry name" value="FBL13/AtMIF1-like"/>
</dbReference>
<dbReference type="InterPro" id="IPR001810">
    <property type="entry name" value="F-box_dom"/>
</dbReference>
<dbReference type="Gene3D" id="3.80.10.10">
    <property type="entry name" value="Ribonuclease Inhibitor"/>
    <property type="match status" value="1"/>
</dbReference>
<dbReference type="Pfam" id="PF23622">
    <property type="entry name" value="LRR_At1g61320_AtMIF1"/>
    <property type="match status" value="1"/>
</dbReference>
<accession>V4NEX3</accession>
<protein>
    <recommendedName>
        <fullName evidence="1">F-box domain-containing protein</fullName>
    </recommendedName>
</protein>
<dbReference type="InterPro" id="IPR032675">
    <property type="entry name" value="LRR_dom_sf"/>
</dbReference>
<dbReference type="STRING" id="72664.V4NEX3"/>
<dbReference type="PANTHER" id="PTHR31900">
    <property type="entry name" value="F-BOX/RNI SUPERFAMILY PROTEIN-RELATED"/>
    <property type="match status" value="1"/>
</dbReference>
<dbReference type="KEGG" id="eus:EUTSA_v10003202mg"/>
<reference evidence="2 3" key="1">
    <citation type="journal article" date="2013" name="Front. Plant Sci.">
        <title>The Reference Genome of the Halophytic Plant Eutrema salsugineum.</title>
        <authorList>
            <person name="Yang R."/>
            <person name="Jarvis D.E."/>
            <person name="Chen H."/>
            <person name="Beilstein M.A."/>
            <person name="Grimwood J."/>
            <person name="Jenkins J."/>
            <person name="Shu S."/>
            <person name="Prochnik S."/>
            <person name="Xin M."/>
            <person name="Ma C."/>
            <person name="Schmutz J."/>
            <person name="Wing R.A."/>
            <person name="Mitchell-Olds T."/>
            <person name="Schumaker K.S."/>
            <person name="Wang X."/>
        </authorList>
    </citation>
    <scope>NUCLEOTIDE SEQUENCE [LARGE SCALE GENOMIC DNA]</scope>
</reference>
<dbReference type="AlphaFoldDB" id="V4NEX3"/>
<dbReference type="SUPFAM" id="SSF52047">
    <property type="entry name" value="RNI-like"/>
    <property type="match status" value="1"/>
</dbReference>
<evidence type="ECO:0000313" key="2">
    <source>
        <dbReference type="EMBL" id="ESQ44631.1"/>
    </source>
</evidence>
<dbReference type="PROSITE" id="PS50181">
    <property type="entry name" value="FBOX"/>
    <property type="match status" value="1"/>
</dbReference>
<dbReference type="Proteomes" id="UP000030689">
    <property type="component" value="Unassembled WGS sequence"/>
</dbReference>
<dbReference type="PANTHER" id="PTHR31900:SF30">
    <property type="entry name" value="SUPERFAMILY PROTEIN, PUTATIVE-RELATED"/>
    <property type="match status" value="1"/>
</dbReference>
<dbReference type="SUPFAM" id="SSF81383">
    <property type="entry name" value="F-box domain"/>
    <property type="match status" value="1"/>
</dbReference>
<dbReference type="CDD" id="cd22160">
    <property type="entry name" value="F-box_AtFBL13-like"/>
    <property type="match status" value="1"/>
</dbReference>
<feature type="domain" description="F-box" evidence="1">
    <location>
        <begin position="7"/>
        <end position="55"/>
    </location>
</feature>
<gene>
    <name evidence="2" type="ORF">EUTSA_v10003202mg</name>
</gene>
<sequence>MDSRRNRVRLSSLPDTVLVRIISNLPFKLAVKTSVLAKRWKNLHRETTNVAFVESDFVKKRSVSYDEETRNKARVSFVRFMVNWVSKFSGEGVQNFKIILSKTVGFEAEITSLIQFAVSKQVKNLVLDFSDPYLSPRKQAEAASGASVFHFPECVYNLESLKLVACGFDPSRLAHPGSLKSLCFDWIQLGNITALLSRSPLLESLTIKNCWNVGLEAITEYNSRLRELVFQNSGFATKNSTLDLPNIKFFKYTGEVHYFQFLKVSKIMEEAILDFGAETEHDEAAGTALCGLLYGLSSVKKLTVCPFLIKMIKDSEDPVQLRAPMETRHLVIKTNLVPDEFIGITLMINSCPVLETLTFQMLSPIPEPTTNPGFDPETYWTYVLSHECLKKTLKVVEVRNFTGGTYQLHILRVLIRWGLVLEKVDLYLPWRLPEVYKNMARSIVRNLRDTSEASSDLLWIRWVSFFY</sequence>
<name>V4NEX3_EUTSA</name>
<evidence type="ECO:0000259" key="1">
    <source>
        <dbReference type="PROSITE" id="PS50181"/>
    </source>
</evidence>
<dbReference type="InterPro" id="IPR055357">
    <property type="entry name" value="LRR_At1g61320_AtMIF1"/>
</dbReference>
<evidence type="ECO:0000313" key="3">
    <source>
        <dbReference type="Proteomes" id="UP000030689"/>
    </source>
</evidence>
<dbReference type="eggNOG" id="ENOG502QVFC">
    <property type="taxonomic scope" value="Eukaryota"/>
</dbReference>
<dbReference type="InterPro" id="IPR053781">
    <property type="entry name" value="F-box_AtFBL13-like"/>
</dbReference>
<organism evidence="2 3">
    <name type="scientific">Eutrema salsugineum</name>
    <name type="common">Saltwater cress</name>
    <name type="synonym">Sisymbrium salsugineum</name>
    <dbReference type="NCBI Taxonomy" id="72664"/>
    <lineage>
        <taxon>Eukaryota</taxon>
        <taxon>Viridiplantae</taxon>
        <taxon>Streptophyta</taxon>
        <taxon>Embryophyta</taxon>
        <taxon>Tracheophyta</taxon>
        <taxon>Spermatophyta</taxon>
        <taxon>Magnoliopsida</taxon>
        <taxon>eudicotyledons</taxon>
        <taxon>Gunneridae</taxon>
        <taxon>Pentapetalae</taxon>
        <taxon>rosids</taxon>
        <taxon>malvids</taxon>
        <taxon>Brassicales</taxon>
        <taxon>Brassicaceae</taxon>
        <taxon>Eutremeae</taxon>
        <taxon>Eutrema</taxon>
    </lineage>
</organism>
<dbReference type="OMA" id="QTELACC"/>